<evidence type="ECO:0008006" key="3">
    <source>
        <dbReference type="Google" id="ProtNLM"/>
    </source>
</evidence>
<reference evidence="2" key="1">
    <citation type="journal article" date="2019" name="Int. J. Syst. Evol. Microbiol.">
        <title>The Global Catalogue of Microorganisms (GCM) 10K type strain sequencing project: providing services to taxonomists for standard genome sequencing and annotation.</title>
        <authorList>
            <consortium name="The Broad Institute Genomics Platform"/>
            <consortium name="The Broad Institute Genome Sequencing Center for Infectious Disease"/>
            <person name="Wu L."/>
            <person name="Ma J."/>
        </authorList>
    </citation>
    <scope>NUCLEOTIDE SEQUENCE [LARGE SCALE GENOMIC DNA]</scope>
    <source>
        <strain evidence="2">CGMCC 4.1469</strain>
    </source>
</reference>
<proteinExistence type="predicted"/>
<dbReference type="Proteomes" id="UP001596067">
    <property type="component" value="Unassembled WGS sequence"/>
</dbReference>
<protein>
    <recommendedName>
        <fullName evidence="3">Transposase</fullName>
    </recommendedName>
</protein>
<keyword evidence="2" id="KW-1185">Reference proteome</keyword>
<evidence type="ECO:0000313" key="1">
    <source>
        <dbReference type="EMBL" id="MFC5891210.1"/>
    </source>
</evidence>
<dbReference type="RefSeq" id="WP_226801550.1">
    <property type="nucleotide sequence ID" value="NZ_JBHSOD010000202.1"/>
</dbReference>
<evidence type="ECO:0000313" key="2">
    <source>
        <dbReference type="Proteomes" id="UP001596067"/>
    </source>
</evidence>
<feature type="non-terminal residue" evidence="1">
    <location>
        <position position="1"/>
    </location>
</feature>
<gene>
    <name evidence="1" type="ORF">ACFP0N_40305</name>
</gene>
<comment type="caution">
    <text evidence="1">The sequence shown here is derived from an EMBL/GenBank/DDBJ whole genome shotgun (WGS) entry which is preliminary data.</text>
</comment>
<dbReference type="EMBL" id="JBHSOD010000202">
    <property type="protein sequence ID" value="MFC5891210.1"/>
    <property type="molecule type" value="Genomic_DNA"/>
</dbReference>
<organism evidence="1 2">
    <name type="scientific">Kitasatospora aburaviensis</name>
    <dbReference type="NCBI Taxonomy" id="67265"/>
    <lineage>
        <taxon>Bacteria</taxon>
        <taxon>Bacillati</taxon>
        <taxon>Actinomycetota</taxon>
        <taxon>Actinomycetes</taxon>
        <taxon>Kitasatosporales</taxon>
        <taxon>Streptomycetaceae</taxon>
        <taxon>Kitasatospora</taxon>
    </lineage>
</organism>
<name>A0ABW1FAL5_9ACTN</name>
<accession>A0ABW1FAL5</accession>
<sequence length="63" mass="7091">IVFMARATEPILPVCDVSTSTIRIFCSIVFLRLKIIRASYHKTKTDADLAAILCAVFPFFNIQ</sequence>